<dbReference type="Pfam" id="PF02274">
    <property type="entry name" value="ADI"/>
    <property type="match status" value="1"/>
</dbReference>
<reference evidence="4 5" key="1">
    <citation type="submission" date="2019-07" db="EMBL/GenBank/DDBJ databases">
        <title>Georgenia wutianyii sp. nov. and Georgenia *** sp. nov. isolated from plateau pika (Ochotona curzoniae) in the Qinghai-Tibet plateau of China.</title>
        <authorList>
            <person name="Tian Z."/>
        </authorList>
    </citation>
    <scope>NUCLEOTIDE SEQUENCE [LARGE SCALE GENOMIC DNA]</scope>
    <source>
        <strain evidence="4 5">Z446</strain>
    </source>
</reference>
<dbReference type="AlphaFoldDB" id="A0A552WM35"/>
<dbReference type="SUPFAM" id="SSF55909">
    <property type="entry name" value="Pentein"/>
    <property type="match status" value="1"/>
</dbReference>
<dbReference type="PANTHER" id="PTHR47271">
    <property type="entry name" value="ARGININE DEIMINASE"/>
    <property type="match status" value="1"/>
</dbReference>
<dbReference type="Proteomes" id="UP000318693">
    <property type="component" value="Unassembled WGS sequence"/>
</dbReference>
<dbReference type="Gene3D" id="3.75.10.10">
    <property type="entry name" value="L-arginine/glycine Amidinotransferase, Chain A"/>
    <property type="match status" value="1"/>
</dbReference>
<dbReference type="EC" id="3.5.3.6" evidence="4"/>
<dbReference type="GO" id="GO:0019546">
    <property type="term" value="P:L-arginine deiminase pathway"/>
    <property type="evidence" value="ECO:0007669"/>
    <property type="project" value="TreeGrafter"/>
</dbReference>
<protein>
    <submittedName>
        <fullName evidence="4">Arginine deiminase</fullName>
        <ecNumber evidence="4">3.5.3.6</ecNumber>
    </submittedName>
</protein>
<dbReference type="Gene3D" id="1.10.3930.10">
    <property type="entry name" value="Arginine deiminase"/>
    <property type="match status" value="1"/>
</dbReference>
<dbReference type="InterPro" id="IPR003876">
    <property type="entry name" value="Arg_deiminase"/>
</dbReference>
<dbReference type="PIRSF" id="PIRSF006356">
    <property type="entry name" value="Arg_deiminase"/>
    <property type="match status" value="1"/>
</dbReference>
<dbReference type="NCBIfam" id="NF002381">
    <property type="entry name" value="PRK01388.1"/>
    <property type="match status" value="1"/>
</dbReference>
<keyword evidence="5" id="KW-1185">Reference proteome</keyword>
<comment type="caution">
    <text evidence="4">The sequence shown here is derived from an EMBL/GenBank/DDBJ whole genome shotgun (WGS) entry which is preliminary data.</text>
</comment>
<dbReference type="PRINTS" id="PR01466">
    <property type="entry name" value="ARGDEIMINASE"/>
</dbReference>
<feature type="active site" description="Amidino-cysteine intermediate" evidence="3">
    <location>
        <position position="410"/>
    </location>
</feature>
<evidence type="ECO:0000256" key="2">
    <source>
        <dbReference type="ARBA" id="ARBA00022801"/>
    </source>
</evidence>
<dbReference type="PANTHER" id="PTHR47271:SF2">
    <property type="entry name" value="ARGININE DEIMINASE"/>
    <property type="match status" value="1"/>
</dbReference>
<keyword evidence="2 4" id="KW-0378">Hydrolase</keyword>
<dbReference type="EMBL" id="VJXR01000067">
    <property type="protein sequence ID" value="TRW43744.1"/>
    <property type="molecule type" value="Genomic_DNA"/>
</dbReference>
<gene>
    <name evidence="4" type="ORF">FJ693_16450</name>
</gene>
<sequence length="420" mass="45451">MLTEKPAPGPAPTPAGTLGVASEVARLRQVILHRPGREMTRLTPQNKDELLFDDLLWLPRAQEEHDEFATVLAAAGVQVLFLTDLLRETLAVPEARRYVVDHTFGVRLHGPSAAPVLRAMAEAMDDAELTDVLICGMTKREMLERTVEPRSIVLASLGLDDLVLPPLPNHLFTRDTSSWVYDGVAVNSMRMPARVRESVHLEAIYRWHPRFAGSAHHRWSAPLADAITTVEGGDVLVLGDGAVLVGMGERSTPQGVELFASRLFAAGAADRVVTLSMPKARAFMHLDTVMTMVDERSFIKYAGLGMLPSATLTPTGDGLRVVPHEPEQMHGVIAEAMGVTSLRILTPEQDVHSAAREQWGDGCNALAIAPGVVVTYDRNATANAYLQDLGVDVRVVPGGELGRGRGGPHCMSCPTIREGI</sequence>
<accession>A0A552WM35</accession>
<dbReference type="GO" id="GO:0016990">
    <property type="term" value="F:arginine deiminase activity"/>
    <property type="evidence" value="ECO:0007669"/>
    <property type="project" value="UniProtKB-EC"/>
</dbReference>
<evidence type="ECO:0000313" key="4">
    <source>
        <dbReference type="EMBL" id="TRW43744.1"/>
    </source>
</evidence>
<evidence type="ECO:0000256" key="3">
    <source>
        <dbReference type="PIRSR" id="PIRSR006356-1"/>
    </source>
</evidence>
<evidence type="ECO:0000256" key="1">
    <source>
        <dbReference type="ARBA" id="ARBA00010206"/>
    </source>
</evidence>
<dbReference type="RefSeq" id="WP_143419548.1">
    <property type="nucleotide sequence ID" value="NZ_VJXR01000067.1"/>
</dbReference>
<evidence type="ECO:0000313" key="5">
    <source>
        <dbReference type="Proteomes" id="UP000318693"/>
    </source>
</evidence>
<proteinExistence type="inferred from homology"/>
<name>A0A552WM35_9MICO</name>
<comment type="similarity">
    <text evidence="1">Belongs to the arginine deiminase family.</text>
</comment>
<organism evidence="4 5">
    <name type="scientific">Georgenia yuyongxinii</name>
    <dbReference type="NCBI Taxonomy" id="2589797"/>
    <lineage>
        <taxon>Bacteria</taxon>
        <taxon>Bacillati</taxon>
        <taxon>Actinomycetota</taxon>
        <taxon>Actinomycetes</taxon>
        <taxon>Micrococcales</taxon>
        <taxon>Bogoriellaceae</taxon>
        <taxon>Georgenia</taxon>
    </lineage>
</organism>